<gene>
    <name evidence="2" type="ORF">HMPREF1705_04313</name>
</gene>
<evidence type="ECO:0000313" key="3">
    <source>
        <dbReference type="Proteomes" id="UP000005273"/>
    </source>
</evidence>
<dbReference type="AlphaFoldDB" id="A0A0T5X7W9"/>
<organism evidence="2 3">
    <name type="scientific">Acetomicrobium hydrogeniformans ATCC BAA-1850</name>
    <dbReference type="NCBI Taxonomy" id="592015"/>
    <lineage>
        <taxon>Bacteria</taxon>
        <taxon>Thermotogati</taxon>
        <taxon>Synergistota</taxon>
        <taxon>Synergistia</taxon>
        <taxon>Synergistales</taxon>
        <taxon>Acetomicrobiaceae</taxon>
        <taxon>Acetomicrobium</taxon>
    </lineage>
</organism>
<dbReference type="eggNOG" id="COG0388">
    <property type="taxonomic scope" value="Bacteria"/>
</dbReference>
<sequence>MKNYEVQILPDKSEGETMLRVGVLQLDVQVGNREANFIRVKEWIERSWVPSELPTAIVLPELWDTGYALEKANMLASVEGNETASFLGELARKYGVWFIGGSTLAKTERGVTNRAQVIDPQGKLIAFYDKVHLFPLMEEDKYLAVGDRDCIFDWEGVSAGCVICYDLRFCEWMRCYALKGVKLLFISAEWPSARAKHWEILLKARAIENQVFVISCNRCGITTENTFDGRSLVVDPWGEVLLDAGSKEGLYFVDIDPDKVLEARTKVPVFKDRVPALYDYITMI</sequence>
<feature type="domain" description="CN hydrolase" evidence="1">
    <location>
        <begin position="19"/>
        <end position="257"/>
    </location>
</feature>
<dbReference type="PANTHER" id="PTHR23088:SF27">
    <property type="entry name" value="DEAMINATED GLUTATHIONE AMIDASE"/>
    <property type="match status" value="1"/>
</dbReference>
<keyword evidence="3" id="KW-1185">Reference proteome</keyword>
<evidence type="ECO:0000259" key="1">
    <source>
        <dbReference type="PROSITE" id="PS50263"/>
    </source>
</evidence>
<dbReference type="EMBL" id="ACJX03000001">
    <property type="protein sequence ID" value="KRT34406.1"/>
    <property type="molecule type" value="Genomic_DNA"/>
</dbReference>
<dbReference type="PROSITE" id="PS50263">
    <property type="entry name" value="CN_HYDROLASE"/>
    <property type="match status" value="1"/>
</dbReference>
<dbReference type="STRING" id="592015.HMPREF1705_04313"/>
<dbReference type="InterPro" id="IPR003010">
    <property type="entry name" value="C-N_Hydrolase"/>
</dbReference>
<dbReference type="Proteomes" id="UP000005273">
    <property type="component" value="Unassembled WGS sequence"/>
</dbReference>
<dbReference type="InterPro" id="IPR036526">
    <property type="entry name" value="C-N_Hydrolase_sf"/>
</dbReference>
<dbReference type="Gene3D" id="3.60.110.10">
    <property type="entry name" value="Carbon-nitrogen hydrolase"/>
    <property type="match status" value="1"/>
</dbReference>
<name>A0A0T5X7W9_9BACT</name>
<reference evidence="3" key="1">
    <citation type="submission" date="2012-09" db="EMBL/GenBank/DDBJ databases">
        <authorList>
            <person name="Weinstock G."/>
            <person name="Sodergren E."/>
            <person name="Clifton S."/>
            <person name="Fulton L."/>
            <person name="Fulton B."/>
            <person name="Courtney L."/>
            <person name="Fronick C."/>
            <person name="Harrison M."/>
            <person name="Strong C."/>
            <person name="Farmer C."/>
            <person name="Delehaunty K."/>
            <person name="Markovic C."/>
            <person name="Hall O."/>
            <person name="Minx P."/>
            <person name="Tomlinson C."/>
            <person name="Mitreva M."/>
            <person name="Nelson J."/>
            <person name="Hou S."/>
            <person name="Wollam A."/>
            <person name="Pepin K.H."/>
            <person name="Johnson M."/>
            <person name="Bhonagiri V."/>
            <person name="Nash W.E."/>
            <person name="Suruliraj S."/>
            <person name="Warren W."/>
            <person name="Chinwalla A."/>
            <person name="Mardis E.R."/>
            <person name="Wilson R.K."/>
        </authorList>
    </citation>
    <scope>NUCLEOTIDE SEQUENCE [LARGE SCALE GENOMIC DNA]</scope>
    <source>
        <strain evidence="3">OS1</strain>
    </source>
</reference>
<dbReference type="CDD" id="cd07583">
    <property type="entry name" value="nitrilase_5"/>
    <property type="match status" value="1"/>
</dbReference>
<evidence type="ECO:0000313" key="2">
    <source>
        <dbReference type="EMBL" id="KRT34406.1"/>
    </source>
</evidence>
<dbReference type="GO" id="GO:0016787">
    <property type="term" value="F:hydrolase activity"/>
    <property type="evidence" value="ECO:0007669"/>
    <property type="project" value="UniProtKB-KW"/>
</dbReference>
<proteinExistence type="predicted"/>
<keyword evidence="2" id="KW-0378">Hydrolase</keyword>
<dbReference type="SUPFAM" id="SSF56317">
    <property type="entry name" value="Carbon-nitrogen hydrolase"/>
    <property type="match status" value="1"/>
</dbReference>
<comment type="caution">
    <text evidence="2">The sequence shown here is derived from an EMBL/GenBank/DDBJ whole genome shotgun (WGS) entry which is preliminary data.</text>
</comment>
<dbReference type="PANTHER" id="PTHR23088">
    <property type="entry name" value="NITRILASE-RELATED"/>
    <property type="match status" value="1"/>
</dbReference>
<protein>
    <submittedName>
        <fullName evidence="2">Hydrolase, carbon-nitrogen family</fullName>
    </submittedName>
</protein>
<accession>A0A0T5X7W9</accession>
<dbReference type="Pfam" id="PF00795">
    <property type="entry name" value="CN_hydrolase"/>
    <property type="match status" value="1"/>
</dbReference>